<sequence>MNIFIASRFFASFHPKADVTNEPPGGAYFHVVLNKETWVLILINLHEVETIFEGHIACFVDVLPESLVARLLPFSTQRHLAGRHMIYSNTIRHRHGPTRRRLTVSTNKD</sequence>
<dbReference type="EMBL" id="LACB01001433">
    <property type="protein sequence ID" value="KAJ9480482.1"/>
    <property type="molecule type" value="Genomic_DNA"/>
</dbReference>
<comment type="caution">
    <text evidence="1">The sequence shown here is derived from an EMBL/GenBank/DDBJ whole genome shotgun (WGS) entry which is preliminary data.</text>
</comment>
<dbReference type="Proteomes" id="UP001227192">
    <property type="component" value="Unassembled WGS sequence"/>
</dbReference>
<proteinExistence type="predicted"/>
<protein>
    <submittedName>
        <fullName evidence="1">Uncharacterized protein</fullName>
    </submittedName>
</protein>
<reference evidence="1" key="2">
    <citation type="journal article" date="2016" name="Fungal Biol.">
        <title>Ochratoxin A production by Penicillium thymicola.</title>
        <authorList>
            <person name="Nguyen H.D.T."/>
            <person name="McMullin D.R."/>
            <person name="Ponomareva E."/>
            <person name="Riley R."/>
            <person name="Pomraning K.R."/>
            <person name="Baker S.E."/>
            <person name="Seifert K.A."/>
        </authorList>
    </citation>
    <scope>NUCLEOTIDE SEQUENCE</scope>
    <source>
        <strain evidence="1">DAOM 180753</strain>
    </source>
</reference>
<reference evidence="1" key="1">
    <citation type="submission" date="2015-06" db="EMBL/GenBank/DDBJ databases">
        <authorList>
            <person name="Nguyen H."/>
        </authorList>
    </citation>
    <scope>NUCLEOTIDE SEQUENCE</scope>
    <source>
        <strain evidence="1">DAOM 180753</strain>
    </source>
</reference>
<accession>A0AAI9T4G9</accession>
<evidence type="ECO:0000313" key="1">
    <source>
        <dbReference type="EMBL" id="KAJ9480482.1"/>
    </source>
</evidence>
<gene>
    <name evidence="1" type="ORF">VN97_g13085</name>
</gene>
<name>A0AAI9T4G9_PENTH</name>
<organism evidence="1 2">
    <name type="scientific">Penicillium thymicola</name>
    <dbReference type="NCBI Taxonomy" id="293382"/>
    <lineage>
        <taxon>Eukaryota</taxon>
        <taxon>Fungi</taxon>
        <taxon>Dikarya</taxon>
        <taxon>Ascomycota</taxon>
        <taxon>Pezizomycotina</taxon>
        <taxon>Eurotiomycetes</taxon>
        <taxon>Eurotiomycetidae</taxon>
        <taxon>Eurotiales</taxon>
        <taxon>Aspergillaceae</taxon>
        <taxon>Penicillium</taxon>
    </lineage>
</organism>
<keyword evidence="2" id="KW-1185">Reference proteome</keyword>
<dbReference type="AlphaFoldDB" id="A0AAI9T4G9"/>
<evidence type="ECO:0000313" key="2">
    <source>
        <dbReference type="Proteomes" id="UP001227192"/>
    </source>
</evidence>